<evidence type="ECO:0000313" key="1">
    <source>
        <dbReference type="EMBL" id="EMI18844.1"/>
    </source>
</evidence>
<reference evidence="1 2" key="1">
    <citation type="journal article" date="2013" name="Mar. Genomics">
        <title>Expression of sulfatases in Rhodopirellula baltica and the diversity of sulfatases in the genus Rhodopirellula.</title>
        <authorList>
            <person name="Wegner C.E."/>
            <person name="Richter-Heitmann T."/>
            <person name="Klindworth A."/>
            <person name="Klockow C."/>
            <person name="Richter M."/>
            <person name="Achstetter T."/>
            <person name="Glockner F.O."/>
            <person name="Harder J."/>
        </authorList>
    </citation>
    <scope>NUCLEOTIDE SEQUENCE [LARGE SCALE GENOMIC DNA]</scope>
    <source>
        <strain evidence="1 2">SM1</strain>
    </source>
</reference>
<dbReference type="Proteomes" id="UP000011991">
    <property type="component" value="Unassembled WGS sequence"/>
</dbReference>
<comment type="caution">
    <text evidence="1">The sequence shown here is derived from an EMBL/GenBank/DDBJ whole genome shotgun (WGS) entry which is preliminary data.</text>
</comment>
<organism evidence="1 2">
    <name type="scientific">Rhodopirellula maiorica SM1</name>
    <dbReference type="NCBI Taxonomy" id="1265738"/>
    <lineage>
        <taxon>Bacteria</taxon>
        <taxon>Pseudomonadati</taxon>
        <taxon>Planctomycetota</taxon>
        <taxon>Planctomycetia</taxon>
        <taxon>Pirellulales</taxon>
        <taxon>Pirellulaceae</taxon>
        <taxon>Novipirellula</taxon>
    </lineage>
</organism>
<sequence>MANFDSGVWRFTAGCQLGWQDSSPPRTIDATSFCEERATSSDDKQALRMGF</sequence>
<dbReference type="AlphaFoldDB" id="M5RY47"/>
<gene>
    <name evidence="1" type="ORF">RMSM_04233</name>
</gene>
<dbReference type="PATRIC" id="fig|1265738.3.peg.4238"/>
<protein>
    <submittedName>
        <fullName evidence="1">Uncharacterized protein</fullName>
    </submittedName>
</protein>
<dbReference type="EMBL" id="ANOG01000607">
    <property type="protein sequence ID" value="EMI18844.1"/>
    <property type="molecule type" value="Genomic_DNA"/>
</dbReference>
<name>M5RY47_9BACT</name>
<keyword evidence="2" id="KW-1185">Reference proteome</keyword>
<evidence type="ECO:0000313" key="2">
    <source>
        <dbReference type="Proteomes" id="UP000011991"/>
    </source>
</evidence>
<proteinExistence type="predicted"/>
<accession>M5RY47</accession>